<evidence type="ECO:0000313" key="9">
    <source>
        <dbReference type="Proteomes" id="UP000509579"/>
    </source>
</evidence>
<evidence type="ECO:0000256" key="4">
    <source>
        <dbReference type="ARBA" id="ARBA00022989"/>
    </source>
</evidence>
<proteinExistence type="predicted"/>
<gene>
    <name evidence="8" type="ORF">HUK68_11470</name>
</gene>
<keyword evidence="2" id="KW-1003">Cell membrane</keyword>
<evidence type="ECO:0000313" key="8">
    <source>
        <dbReference type="EMBL" id="QKV53457.1"/>
    </source>
</evidence>
<dbReference type="PANTHER" id="PTHR35007">
    <property type="entry name" value="INTEGRAL MEMBRANE PROTEIN-RELATED"/>
    <property type="match status" value="1"/>
</dbReference>
<organism evidence="8 9">
    <name type="scientific">Comamonas antarctica</name>
    <dbReference type="NCBI Taxonomy" id="2743470"/>
    <lineage>
        <taxon>Bacteria</taxon>
        <taxon>Pseudomonadati</taxon>
        <taxon>Pseudomonadota</taxon>
        <taxon>Betaproteobacteria</taxon>
        <taxon>Burkholderiales</taxon>
        <taxon>Comamonadaceae</taxon>
        <taxon>Comamonas</taxon>
    </lineage>
</organism>
<dbReference type="KEGG" id="aant:HUK68_11470"/>
<sequence>MTSHLPAILVLCSLACVLLALALWLWSSARRQQARQAVQSTLERSLEIRREQHAGEPLHLSHPMAPALARPAQPGPQGLRRLKQLLRYRAWGVAPRTLALLAAAALALALLAALQGGALLGLMLLALCLLLGAFGIWLRVSRRRAKMLLQLPAFLDNLVRLLSIGNSLHAAFQFAGSNVPQPLGGALAEVSAGLNVSPDLGQAMAQLERTWGLPEFGLLAAVFRMSTRYGGRADMVLERVSSYIRDRQSAERELRAMSAEVRMSAWILALLPIVVGGMIMLLNQGYFLRMWNDAMGQKLVFAAAGLQVFGSLLMYRLARLR</sequence>
<evidence type="ECO:0000256" key="3">
    <source>
        <dbReference type="ARBA" id="ARBA00022692"/>
    </source>
</evidence>
<dbReference type="PANTHER" id="PTHR35007:SF1">
    <property type="entry name" value="PILUS ASSEMBLY PROTEIN"/>
    <property type="match status" value="1"/>
</dbReference>
<feature type="transmembrane region" description="Helical" evidence="6">
    <location>
        <begin position="90"/>
        <end position="112"/>
    </location>
</feature>
<dbReference type="RefSeq" id="WP_175504263.1">
    <property type="nucleotide sequence ID" value="NZ_CP054840.1"/>
</dbReference>
<keyword evidence="4 6" id="KW-1133">Transmembrane helix</keyword>
<keyword evidence="9" id="KW-1185">Reference proteome</keyword>
<evidence type="ECO:0000256" key="1">
    <source>
        <dbReference type="ARBA" id="ARBA00004651"/>
    </source>
</evidence>
<dbReference type="GO" id="GO:0005886">
    <property type="term" value="C:plasma membrane"/>
    <property type="evidence" value="ECO:0007669"/>
    <property type="project" value="UniProtKB-SubCell"/>
</dbReference>
<keyword evidence="5 6" id="KW-0472">Membrane</keyword>
<feature type="transmembrane region" description="Helical" evidence="6">
    <location>
        <begin position="265"/>
        <end position="287"/>
    </location>
</feature>
<dbReference type="EMBL" id="CP054840">
    <property type="protein sequence ID" value="QKV53457.1"/>
    <property type="molecule type" value="Genomic_DNA"/>
</dbReference>
<dbReference type="Proteomes" id="UP000509579">
    <property type="component" value="Chromosome"/>
</dbReference>
<accession>A0A6N1X2E1</accession>
<feature type="transmembrane region" description="Helical" evidence="6">
    <location>
        <begin position="6"/>
        <end position="26"/>
    </location>
</feature>
<evidence type="ECO:0000259" key="7">
    <source>
        <dbReference type="Pfam" id="PF00482"/>
    </source>
</evidence>
<feature type="domain" description="Type II secretion system protein GspF" evidence="7">
    <location>
        <begin position="154"/>
        <end position="280"/>
    </location>
</feature>
<comment type="subcellular location">
    <subcellularLocation>
        <location evidence="1">Cell membrane</location>
        <topology evidence="1">Multi-pass membrane protein</topology>
    </subcellularLocation>
</comment>
<evidence type="ECO:0000256" key="5">
    <source>
        <dbReference type="ARBA" id="ARBA00023136"/>
    </source>
</evidence>
<dbReference type="InterPro" id="IPR018076">
    <property type="entry name" value="T2SS_GspF_dom"/>
</dbReference>
<evidence type="ECO:0000256" key="6">
    <source>
        <dbReference type="SAM" id="Phobius"/>
    </source>
</evidence>
<feature type="transmembrane region" description="Helical" evidence="6">
    <location>
        <begin position="299"/>
        <end position="318"/>
    </location>
</feature>
<dbReference type="Pfam" id="PF00482">
    <property type="entry name" value="T2SSF"/>
    <property type="match status" value="1"/>
</dbReference>
<name>A0A6N1X2E1_9BURK</name>
<dbReference type="AlphaFoldDB" id="A0A6N1X2E1"/>
<protein>
    <submittedName>
        <fullName evidence="8">Type II secretion system F family protein</fullName>
    </submittedName>
</protein>
<keyword evidence="3 6" id="KW-0812">Transmembrane</keyword>
<feature type="transmembrane region" description="Helical" evidence="6">
    <location>
        <begin position="118"/>
        <end position="138"/>
    </location>
</feature>
<evidence type="ECO:0000256" key="2">
    <source>
        <dbReference type="ARBA" id="ARBA00022475"/>
    </source>
</evidence>
<reference evidence="8 9" key="1">
    <citation type="submission" date="2020-06" db="EMBL/GenBank/DDBJ databases">
        <title>Acidovorax antarctica sp. nov., isolated from Corinth ice sheet soil, Antarctic Fields Peninsula.</title>
        <authorList>
            <person name="Xu Q."/>
            <person name="Peng F."/>
        </authorList>
    </citation>
    <scope>NUCLEOTIDE SEQUENCE [LARGE SCALE GENOMIC DNA]</scope>
    <source>
        <strain evidence="8 9">16-35-5</strain>
    </source>
</reference>